<accession>A0A1J5TPZ9</accession>
<evidence type="ECO:0000313" key="1">
    <source>
        <dbReference type="EMBL" id="OIR18397.1"/>
    </source>
</evidence>
<protein>
    <submittedName>
        <fullName evidence="1">Uncharacterized protein</fullName>
    </submittedName>
</protein>
<dbReference type="AlphaFoldDB" id="A0A1J5TPZ9"/>
<sequence length="104" mass="11176">MLVTFSTDNYPNITLFGDDALAMLKMMGHSATVPGSIRAEDVSHALNLLTSSLAADKALPKVAAKNEEEPVVSAAHRGMPLVELLTAAVKANDYVMWNESTFIK</sequence>
<proteinExistence type="predicted"/>
<organism evidence="1">
    <name type="scientific">mine drainage metagenome</name>
    <dbReference type="NCBI Taxonomy" id="410659"/>
    <lineage>
        <taxon>unclassified sequences</taxon>
        <taxon>metagenomes</taxon>
        <taxon>ecological metagenomes</taxon>
    </lineage>
</organism>
<dbReference type="EMBL" id="MLJW01000003">
    <property type="protein sequence ID" value="OIR18397.1"/>
    <property type="molecule type" value="Genomic_DNA"/>
</dbReference>
<comment type="caution">
    <text evidence="1">The sequence shown here is derived from an EMBL/GenBank/DDBJ whole genome shotgun (WGS) entry which is preliminary data.</text>
</comment>
<dbReference type="Pfam" id="PF08895">
    <property type="entry name" value="DUF1840"/>
    <property type="match status" value="1"/>
</dbReference>
<dbReference type="InterPro" id="IPR014991">
    <property type="entry name" value="DUF1840"/>
</dbReference>
<gene>
    <name evidence="1" type="ORF">GALL_17260</name>
</gene>
<name>A0A1J5TPZ9_9ZZZZ</name>
<reference evidence="1" key="1">
    <citation type="submission" date="2016-10" db="EMBL/GenBank/DDBJ databases">
        <title>Sequence of Gallionella enrichment culture.</title>
        <authorList>
            <person name="Poehlein A."/>
            <person name="Muehling M."/>
            <person name="Daniel R."/>
        </authorList>
    </citation>
    <scope>NUCLEOTIDE SEQUENCE</scope>
</reference>